<evidence type="ECO:0000256" key="7">
    <source>
        <dbReference type="SAM" id="SignalP"/>
    </source>
</evidence>
<dbReference type="Gene3D" id="3.60.10.10">
    <property type="entry name" value="Endonuclease/exonuclease/phosphatase"/>
    <property type="match status" value="1"/>
</dbReference>
<comment type="subcellular location">
    <subcellularLocation>
        <location evidence="1">Cell projection</location>
        <location evidence="1">Cilium</location>
    </subcellularLocation>
    <subcellularLocation>
        <location evidence="2">Cytoplasm</location>
    </subcellularLocation>
</comment>
<proteinExistence type="predicted"/>
<dbReference type="SUPFAM" id="SSF74853">
    <property type="entry name" value="Lamin A/C globular tail domain"/>
    <property type="match status" value="1"/>
</dbReference>
<dbReference type="Gene3D" id="2.60.40.10">
    <property type="entry name" value="Immunoglobulins"/>
    <property type="match status" value="1"/>
</dbReference>
<dbReference type="GO" id="GO:0004519">
    <property type="term" value="F:endonuclease activity"/>
    <property type="evidence" value="ECO:0007669"/>
    <property type="project" value="UniProtKB-KW"/>
</dbReference>
<sequence length="1261" mass="129135">MKNFARCLAILLLSFASLASAQTQLVTQPVITQIYGGGSTSNTTGTPYQHDYVELYNPTLSPISLSGYGIQYGSGSTANWNAFALTPSASIPSGKYYLILFAPASGTFAYNPAKDPVPDQIVSIGSNGFTTDLSASNGKVALTYNAGTVTALSATGGNTGTSLTGFTLAGSASCPNPATVVDFVGYGNQSAACYVTAAAPTIGATNALIRKSPAIATTSNFADFAVGTPNPRNSSYTGVTTLGITGNSASFVSTQSVTLTATVTYGTATTSATVTADLSSVGGSATQPLFDDGTNGDATAGDKTYSFKTTITSPAATLSIPVTVVDNTAATASGTIALTVAQPGVAVRIYDIQGAKSSTGPSPVSVYSSVSTAPTAGVAVQTSGIVTGIGTSGFFLQDPTGDGNPATPDGIYVYSPNAIPSGLAIGNTVTVTGKITTYPAQTVSHTPATELNLTFATITNTGVSPLPAPVVLTPAMLTPTGGLYQLTPYEGMRVSIPSLTTTSGTDSASLNESSETYTSNGQFYAVITGTPRPFREPGIDLRDLVVDASKTPAVFDDNPERMLVDSTFFRGTAGSIELSTGAVLPNVTGVLDMTYSNDSFYDPSRLLLDVSYDKTTVVPGMTVQPVPTAAATQFTVASFNIERFYNPAQATPDNLYYVPAGVNGYNGSSNTPIVSTGQTFISEAVDVTTAAYARRLQKLSLAVRNVLNLPDVVTLEEVENQSVANDIANQINTDAGTPGLYAAYSTDNSTTYTQDGTGISVGFLVKTTTVDKLAVTQFGQGHTFTYTGGTQPITLNDRPWLVLNAGVKRGDGIKDYPVTVIVNHMKALTGENSTTSTSTRQKKELQAEDIAKYIQSLPAGTHVISGGDFNAFEFSDGYTDTLATYTNTNVLPANQVVQPGVAGLVTPLTDLALLLPADQRWSYVEYGNAQILDHLVVTPDLVAAGAHMAYAHLNADFPTTAYNDAATPARTSDHDVAVGYFTLPPPNMGAGLTTTTPPSFGSVAIGSTSTQGFVLTNTGEAPLGFISATATGDFGVTNNCGTSLAVGSTCNIAVTFQPTLPGTRTGLLTVVFSGGRIAATLIGVGVADFTVTDSAGKNPTSASVTAGTATTVGLTFTSLNSFSGTIALSCTAVNSVFAPGLTCNVPATFTLAAGATSTQTVTLTANPRTLPSRASGLPTETLLGGMLSGIVLLMAGRLRKMRLASVLGMLLIGLAAMSAATGCSDSSNLNPAGTPAGTFTYAVTATSGTLSHTETITITVQ</sequence>
<gene>
    <name evidence="9" type="ordered locus">AciPR4_3509</name>
</gene>
<evidence type="ECO:0000256" key="3">
    <source>
        <dbReference type="ARBA" id="ARBA00022490"/>
    </source>
</evidence>
<dbReference type="NCBIfam" id="NF012200">
    <property type="entry name" value="choice_anch_D"/>
    <property type="match status" value="1"/>
</dbReference>
<reference evidence="9 10" key="1">
    <citation type="journal article" date="2012" name="Stand. Genomic Sci.">
        <title>Complete genome sequence of Terriglobus saanensis type strain SP1PR4(T), an Acidobacteria from tundra soil.</title>
        <authorList>
            <person name="Rawat S.R."/>
            <person name="Mannisto M.K."/>
            <person name="Starovoytov V."/>
            <person name="Goodwin L."/>
            <person name="Nolan M."/>
            <person name="Hauser L."/>
            <person name="Land M."/>
            <person name="Davenport K.W."/>
            <person name="Woyke T."/>
            <person name="Haggblom M.M."/>
        </authorList>
    </citation>
    <scope>NUCLEOTIDE SEQUENCE</scope>
    <source>
        <strain evidence="10">ATCC BAA-1853 / DSM 23119 / SP1PR4</strain>
    </source>
</reference>
<dbReference type="EMBL" id="CP002467">
    <property type="protein sequence ID" value="ADV84262.1"/>
    <property type="molecule type" value="Genomic_DNA"/>
</dbReference>
<evidence type="ECO:0000259" key="8">
    <source>
        <dbReference type="PROSITE" id="PS51841"/>
    </source>
</evidence>
<feature type="transmembrane region" description="Helical" evidence="6">
    <location>
        <begin position="1177"/>
        <end position="1196"/>
    </location>
</feature>
<feature type="signal peptide" evidence="7">
    <location>
        <begin position="1"/>
        <end position="21"/>
    </location>
</feature>
<keyword evidence="9" id="KW-0540">Nuclease</keyword>
<feature type="domain" description="LTD" evidence="8">
    <location>
        <begin position="17"/>
        <end position="188"/>
    </location>
</feature>
<dbReference type="GO" id="GO:0005737">
    <property type="term" value="C:cytoplasm"/>
    <property type="evidence" value="ECO:0007669"/>
    <property type="project" value="UniProtKB-SubCell"/>
</dbReference>
<evidence type="ECO:0000256" key="5">
    <source>
        <dbReference type="ARBA" id="ARBA00023273"/>
    </source>
</evidence>
<evidence type="ECO:0000313" key="10">
    <source>
        <dbReference type="Proteomes" id="UP000006844"/>
    </source>
</evidence>
<keyword evidence="9" id="KW-0255">Endonuclease</keyword>
<keyword evidence="3" id="KW-0963">Cytoplasm</keyword>
<dbReference type="GO" id="GO:0004527">
    <property type="term" value="F:exonuclease activity"/>
    <property type="evidence" value="ECO:0007669"/>
    <property type="project" value="UniProtKB-KW"/>
</dbReference>
<dbReference type="SUPFAM" id="SSF56219">
    <property type="entry name" value="DNase I-like"/>
    <property type="match status" value="1"/>
</dbReference>
<keyword evidence="10" id="KW-1185">Reference proteome</keyword>
<keyword evidence="6" id="KW-1133">Transmembrane helix</keyword>
<dbReference type="InterPro" id="IPR013783">
    <property type="entry name" value="Ig-like_fold"/>
</dbReference>
<keyword evidence="7" id="KW-0732">Signal</keyword>
<dbReference type="RefSeq" id="WP_013569992.1">
    <property type="nucleotide sequence ID" value="NC_014963.1"/>
</dbReference>
<feature type="transmembrane region" description="Helical" evidence="6">
    <location>
        <begin position="1203"/>
        <end position="1221"/>
    </location>
</feature>
<dbReference type="PANTHER" id="PTHR42834:SF1">
    <property type="entry name" value="ENDONUCLEASE_EXONUCLEASE_PHOSPHATASE FAMILY PROTEIN (AFU_ORTHOLOGUE AFUA_3G09210)"/>
    <property type="match status" value="1"/>
</dbReference>
<dbReference type="eggNOG" id="COG2374">
    <property type="taxonomic scope" value="Bacteria"/>
</dbReference>
<dbReference type="InterPro" id="IPR001322">
    <property type="entry name" value="Lamin_tail_dom"/>
</dbReference>
<dbReference type="STRING" id="401053.AciPR4_3509"/>
<dbReference type="KEGG" id="tsa:AciPR4_3509"/>
<dbReference type="Pfam" id="PF00932">
    <property type="entry name" value="LTD"/>
    <property type="match status" value="1"/>
</dbReference>
<evidence type="ECO:0000256" key="1">
    <source>
        <dbReference type="ARBA" id="ARBA00004138"/>
    </source>
</evidence>
<dbReference type="InterPro" id="IPR036691">
    <property type="entry name" value="Endo/exonu/phosph_ase_sf"/>
</dbReference>
<evidence type="ECO:0000256" key="4">
    <source>
        <dbReference type="ARBA" id="ARBA00023069"/>
    </source>
</evidence>
<keyword evidence="4" id="KW-0969">Cilium</keyword>
<dbReference type="InterPro" id="IPR053879">
    <property type="entry name" value="HYDIN_VesB_CFA65-like_Ig"/>
</dbReference>
<organism evidence="9 10">
    <name type="scientific">Terriglobus saanensis (strain ATCC BAA-1853 / DSM 23119 / SP1PR4)</name>
    <dbReference type="NCBI Taxonomy" id="401053"/>
    <lineage>
        <taxon>Bacteria</taxon>
        <taxon>Pseudomonadati</taxon>
        <taxon>Acidobacteriota</taxon>
        <taxon>Terriglobia</taxon>
        <taxon>Terriglobales</taxon>
        <taxon>Acidobacteriaceae</taxon>
        <taxon>Terriglobus</taxon>
    </lineage>
</organism>
<feature type="chain" id="PRO_5003228882" evidence="7">
    <location>
        <begin position="22"/>
        <end position="1261"/>
    </location>
</feature>
<evidence type="ECO:0000256" key="2">
    <source>
        <dbReference type="ARBA" id="ARBA00004496"/>
    </source>
</evidence>
<dbReference type="Proteomes" id="UP000006844">
    <property type="component" value="Chromosome"/>
</dbReference>
<evidence type="ECO:0000256" key="6">
    <source>
        <dbReference type="SAM" id="Phobius"/>
    </source>
</evidence>
<name>E8UY28_TERSS</name>
<dbReference type="Pfam" id="PF03372">
    <property type="entry name" value="Exo_endo_phos"/>
    <property type="match status" value="1"/>
</dbReference>
<dbReference type="HOGENOM" id="CLU_266463_0_0_0"/>
<keyword evidence="6" id="KW-0812">Transmembrane</keyword>
<keyword evidence="9" id="KW-0269">Exonuclease</keyword>
<dbReference type="Pfam" id="PF22544">
    <property type="entry name" value="HYDIN_VesB_CFA65-like_Ig"/>
    <property type="match status" value="1"/>
</dbReference>
<dbReference type="InterPro" id="IPR005135">
    <property type="entry name" value="Endo/exonuclease/phosphatase"/>
</dbReference>
<protein>
    <submittedName>
        <fullName evidence="9">Endonuclease/exonuclease/phosphatase</fullName>
    </submittedName>
</protein>
<dbReference type="PANTHER" id="PTHR42834">
    <property type="entry name" value="ENDONUCLEASE/EXONUCLEASE/PHOSPHATASE FAMILY PROTEIN (AFU_ORTHOLOGUE AFUA_3G09210)"/>
    <property type="match status" value="1"/>
</dbReference>
<evidence type="ECO:0000313" key="9">
    <source>
        <dbReference type="EMBL" id="ADV84262.1"/>
    </source>
</evidence>
<dbReference type="InterPro" id="IPR036415">
    <property type="entry name" value="Lamin_tail_dom_sf"/>
</dbReference>
<dbReference type="OrthoDB" id="9801679at2"/>
<keyword evidence="5" id="KW-0966">Cell projection</keyword>
<dbReference type="PROSITE" id="PS51841">
    <property type="entry name" value="LTD"/>
    <property type="match status" value="1"/>
</dbReference>
<accession>E8UY28</accession>
<keyword evidence="6" id="KW-0472">Membrane</keyword>
<keyword evidence="9" id="KW-0378">Hydrolase</keyword>
<dbReference type="CDD" id="cd04486">
    <property type="entry name" value="YhcR_OBF_like"/>
    <property type="match status" value="1"/>
</dbReference>
<dbReference type="AlphaFoldDB" id="E8UY28"/>